<reference evidence="2 3" key="1">
    <citation type="submission" date="2024-04" db="EMBL/GenBank/DDBJ databases">
        <authorList>
            <person name="Waldvogel A.-M."/>
            <person name="Schoenle A."/>
        </authorList>
    </citation>
    <scope>NUCLEOTIDE SEQUENCE [LARGE SCALE GENOMIC DNA]</scope>
</reference>
<evidence type="ECO:0000256" key="1">
    <source>
        <dbReference type="SAM" id="MobiDB-lite"/>
    </source>
</evidence>
<dbReference type="EMBL" id="OZ035823">
    <property type="protein sequence ID" value="CAL1568848.1"/>
    <property type="molecule type" value="Genomic_DNA"/>
</dbReference>
<gene>
    <name evidence="2" type="ORF">KC01_LOCUS1386</name>
</gene>
<name>A0AAV2IW64_KNICA</name>
<sequence length="103" mass="12061">MQEAIGDHQPLSLTDSQGNLILDSEGTRGSLYWKQNARQIFAVKECDYQELERRKRRRRSRKDDDGEALGEVAEKLEERTKRDVDSFAIADRKGRFFLCDMHE</sequence>
<accession>A0AAV2IW64</accession>
<proteinExistence type="predicted"/>
<evidence type="ECO:0000313" key="2">
    <source>
        <dbReference type="EMBL" id="CAL1568848.1"/>
    </source>
</evidence>
<organism evidence="2 3">
    <name type="scientific">Knipowitschia caucasica</name>
    <name type="common">Caucasian dwarf goby</name>
    <name type="synonym">Pomatoschistus caucasicus</name>
    <dbReference type="NCBI Taxonomy" id="637954"/>
    <lineage>
        <taxon>Eukaryota</taxon>
        <taxon>Metazoa</taxon>
        <taxon>Chordata</taxon>
        <taxon>Craniata</taxon>
        <taxon>Vertebrata</taxon>
        <taxon>Euteleostomi</taxon>
        <taxon>Actinopterygii</taxon>
        <taxon>Neopterygii</taxon>
        <taxon>Teleostei</taxon>
        <taxon>Neoteleostei</taxon>
        <taxon>Acanthomorphata</taxon>
        <taxon>Gobiaria</taxon>
        <taxon>Gobiiformes</taxon>
        <taxon>Gobioidei</taxon>
        <taxon>Gobiidae</taxon>
        <taxon>Gobiinae</taxon>
        <taxon>Knipowitschia</taxon>
    </lineage>
</organism>
<dbReference type="Proteomes" id="UP001497482">
    <property type="component" value="Chromosome 1"/>
</dbReference>
<evidence type="ECO:0000313" key="3">
    <source>
        <dbReference type="Proteomes" id="UP001497482"/>
    </source>
</evidence>
<dbReference type="AlphaFoldDB" id="A0AAV2IW64"/>
<feature type="region of interest" description="Disordered" evidence="1">
    <location>
        <begin position="53"/>
        <end position="72"/>
    </location>
</feature>
<keyword evidence="3" id="KW-1185">Reference proteome</keyword>
<protein>
    <submittedName>
        <fullName evidence="2">Uncharacterized protein</fullName>
    </submittedName>
</protein>